<dbReference type="AlphaFoldDB" id="A0ABD1T5I0"/>
<protein>
    <submittedName>
        <fullName evidence="12">Disease resistance protein RPP13</fullName>
    </submittedName>
</protein>
<dbReference type="GO" id="GO:0005737">
    <property type="term" value="C:cytoplasm"/>
    <property type="evidence" value="ECO:0007669"/>
    <property type="project" value="UniProtKB-SubCell"/>
</dbReference>
<dbReference type="SUPFAM" id="SSF52540">
    <property type="entry name" value="P-loop containing nucleoside triphosphate hydrolases"/>
    <property type="match status" value="1"/>
</dbReference>
<keyword evidence="13" id="KW-1185">Reference proteome</keyword>
<dbReference type="Pfam" id="PF00931">
    <property type="entry name" value="NB-ARC"/>
    <property type="match status" value="1"/>
</dbReference>
<dbReference type="PANTHER" id="PTHR23155">
    <property type="entry name" value="DISEASE RESISTANCE PROTEIN RP"/>
    <property type="match status" value="1"/>
</dbReference>
<evidence type="ECO:0000259" key="9">
    <source>
        <dbReference type="Pfam" id="PF00931"/>
    </source>
</evidence>
<evidence type="ECO:0000259" key="11">
    <source>
        <dbReference type="Pfam" id="PF23559"/>
    </source>
</evidence>
<dbReference type="PRINTS" id="PR00364">
    <property type="entry name" value="DISEASERSIST"/>
</dbReference>
<reference evidence="13" key="1">
    <citation type="submission" date="2024-07" db="EMBL/GenBank/DDBJ databases">
        <title>Two chromosome-level genome assemblies of Korean endemic species Abeliophyllum distichum and Forsythia ovata (Oleaceae).</title>
        <authorList>
            <person name="Jang H."/>
        </authorList>
    </citation>
    <scope>NUCLEOTIDE SEQUENCE [LARGE SCALE GENOMIC DNA]</scope>
</reference>
<dbReference type="InterPro" id="IPR044974">
    <property type="entry name" value="Disease_R_plants"/>
</dbReference>
<keyword evidence="4" id="KW-0433">Leucine-rich repeat</keyword>
<name>A0ABD1T5I0_9LAMI</name>
<gene>
    <name evidence="12" type="ORF">Fot_31636</name>
</gene>
<dbReference type="FunFam" id="1.10.10.10:FF:000322">
    <property type="entry name" value="Probable disease resistance protein At1g63360"/>
    <property type="match status" value="1"/>
</dbReference>
<dbReference type="InterPro" id="IPR042197">
    <property type="entry name" value="Apaf_helical"/>
</dbReference>
<evidence type="ECO:0000256" key="7">
    <source>
        <dbReference type="ARBA" id="ARBA00022821"/>
    </source>
</evidence>
<feature type="domain" description="NB-ARC" evidence="9">
    <location>
        <begin position="298"/>
        <end position="465"/>
    </location>
</feature>
<dbReference type="PANTHER" id="PTHR23155:SF1152">
    <property type="entry name" value="AAA+ ATPASE DOMAIN-CONTAINING PROTEIN"/>
    <property type="match status" value="1"/>
</dbReference>
<dbReference type="InterPro" id="IPR002182">
    <property type="entry name" value="NB-ARC"/>
</dbReference>
<accession>A0ABD1T5I0</accession>
<dbReference type="Gene3D" id="1.20.5.4130">
    <property type="match status" value="1"/>
</dbReference>
<keyword evidence="8" id="KW-0067">ATP-binding</keyword>
<dbReference type="InterPro" id="IPR041118">
    <property type="entry name" value="Rx_N"/>
</dbReference>
<dbReference type="CDD" id="cd14798">
    <property type="entry name" value="RX-CC_like"/>
    <property type="match status" value="1"/>
</dbReference>
<proteinExistence type="inferred from homology"/>
<evidence type="ECO:0000256" key="8">
    <source>
        <dbReference type="ARBA" id="ARBA00022840"/>
    </source>
</evidence>
<dbReference type="FunFam" id="3.40.50.300:FF:001091">
    <property type="entry name" value="Probable disease resistance protein At1g61300"/>
    <property type="match status" value="1"/>
</dbReference>
<dbReference type="InterPro" id="IPR036388">
    <property type="entry name" value="WH-like_DNA-bd_sf"/>
</dbReference>
<evidence type="ECO:0000256" key="2">
    <source>
        <dbReference type="ARBA" id="ARBA00008894"/>
    </source>
</evidence>
<organism evidence="12 13">
    <name type="scientific">Forsythia ovata</name>
    <dbReference type="NCBI Taxonomy" id="205694"/>
    <lineage>
        <taxon>Eukaryota</taxon>
        <taxon>Viridiplantae</taxon>
        <taxon>Streptophyta</taxon>
        <taxon>Embryophyta</taxon>
        <taxon>Tracheophyta</taxon>
        <taxon>Spermatophyta</taxon>
        <taxon>Magnoliopsida</taxon>
        <taxon>eudicotyledons</taxon>
        <taxon>Gunneridae</taxon>
        <taxon>Pentapetalae</taxon>
        <taxon>asterids</taxon>
        <taxon>lamiids</taxon>
        <taxon>Lamiales</taxon>
        <taxon>Oleaceae</taxon>
        <taxon>Forsythieae</taxon>
        <taxon>Forsythia</taxon>
    </lineage>
</organism>
<dbReference type="InterPro" id="IPR038005">
    <property type="entry name" value="RX-like_CC"/>
</dbReference>
<keyword evidence="7" id="KW-0611">Plant defense</keyword>
<dbReference type="Gene3D" id="3.40.50.300">
    <property type="entry name" value="P-loop containing nucleotide triphosphate hydrolases"/>
    <property type="match status" value="1"/>
</dbReference>
<comment type="similarity">
    <text evidence="2">Belongs to the disease resistance NB-LRR family.</text>
</comment>
<keyword evidence="6" id="KW-0547">Nucleotide-binding</keyword>
<dbReference type="GO" id="GO:0051607">
    <property type="term" value="P:defense response to virus"/>
    <property type="evidence" value="ECO:0007669"/>
    <property type="project" value="UniProtKB-ARBA"/>
</dbReference>
<evidence type="ECO:0000313" key="12">
    <source>
        <dbReference type="EMBL" id="KAL2507989.1"/>
    </source>
</evidence>
<dbReference type="Gene3D" id="1.10.8.430">
    <property type="entry name" value="Helical domain of apoptotic protease-activating factors"/>
    <property type="match status" value="1"/>
</dbReference>
<evidence type="ECO:0000313" key="13">
    <source>
        <dbReference type="Proteomes" id="UP001604277"/>
    </source>
</evidence>
<dbReference type="InterPro" id="IPR058922">
    <property type="entry name" value="WHD_DRP"/>
</dbReference>
<dbReference type="Proteomes" id="UP001604277">
    <property type="component" value="Unassembled WGS sequence"/>
</dbReference>
<feature type="domain" description="Disease resistance N-terminal" evidence="10">
    <location>
        <begin position="158"/>
        <end position="231"/>
    </location>
</feature>
<evidence type="ECO:0000256" key="4">
    <source>
        <dbReference type="ARBA" id="ARBA00022614"/>
    </source>
</evidence>
<evidence type="ECO:0000256" key="1">
    <source>
        <dbReference type="ARBA" id="ARBA00004496"/>
    </source>
</evidence>
<evidence type="ECO:0000259" key="10">
    <source>
        <dbReference type="Pfam" id="PF18052"/>
    </source>
</evidence>
<evidence type="ECO:0000256" key="6">
    <source>
        <dbReference type="ARBA" id="ARBA00022741"/>
    </source>
</evidence>
<comment type="caution">
    <text evidence="12">The sequence shown here is derived from an EMBL/GenBank/DDBJ whole genome shotgun (WGS) entry which is preliminary data.</text>
</comment>
<dbReference type="GO" id="GO:0005524">
    <property type="term" value="F:ATP binding"/>
    <property type="evidence" value="ECO:0007669"/>
    <property type="project" value="UniProtKB-KW"/>
</dbReference>
<dbReference type="Gene3D" id="1.10.10.10">
    <property type="entry name" value="Winged helix-like DNA-binding domain superfamily/Winged helix DNA-binding domain"/>
    <property type="match status" value="1"/>
</dbReference>
<dbReference type="Pfam" id="PF23559">
    <property type="entry name" value="WHD_DRP"/>
    <property type="match status" value="1"/>
</dbReference>
<dbReference type="EMBL" id="JBFOLJ010000009">
    <property type="protein sequence ID" value="KAL2507989.1"/>
    <property type="molecule type" value="Genomic_DNA"/>
</dbReference>
<evidence type="ECO:0000256" key="5">
    <source>
        <dbReference type="ARBA" id="ARBA00022737"/>
    </source>
</evidence>
<keyword evidence="5" id="KW-0677">Repeat</keyword>
<dbReference type="InterPro" id="IPR027417">
    <property type="entry name" value="P-loop_NTPase"/>
</dbReference>
<sequence>MKDLKVFFAVPKPQLSENTLSLKTNELVAVFIDFLMGILEMILRRRIPYFTHCVKDPIEDLQTQLKFLITFLGDTPSQPTEETKSLLTDIEALANEVASFLYSFILKPRTMGTGMDVAISDFLQKIEILKMKIKDHCIMVSMMQSGLPTKTSVISVFVVDSLLNDLKDLMDQKAHKIGGVKDQIRTIHDEILYFRSFLRDIEMQQHPKLGQVIMRITDTVHEIEYIINSFAPIWYLEIRLPHVMEKIKLIRMAFEEMKKNHETGILQVANYPSQQVSLQAEKPLISEEIMVGFVDEAMKIAEQLIGGTEQRQIISIFGMSGLGKTTLAKRLYSDPSIVYHFDKRAWCVVSQTYQKRNLMIDILRTLSDLNIDVIINMEDERLAEEIHKSLKGRRYLIVFDNIWNIESWYDLERYFPDDRSRSRILFTTQLKDLGRQASCHSVINALPFLSEAECWDLLRQKVFLKGHCPPELQKIGKQIATNCHGLPIAVVVIAAVLANMEKKEIKWQQIARSLSSHINEDPSKCMNILELSYKHLPMHLKPCFLYLGVFQEDKEIPARKLMSLWISEGFIEKNKHKSVEIVAEEYLTDLIDRSLLIVAKKRSDGGIKACRIHDLMRDMCLRIVEEENFLKVIKE</sequence>
<feature type="domain" description="Disease resistance protein winged helix" evidence="11">
    <location>
        <begin position="549"/>
        <end position="619"/>
    </location>
</feature>
<evidence type="ECO:0000256" key="3">
    <source>
        <dbReference type="ARBA" id="ARBA00022490"/>
    </source>
</evidence>
<comment type="subcellular location">
    <subcellularLocation>
        <location evidence="1">Cytoplasm</location>
    </subcellularLocation>
</comment>
<keyword evidence="3" id="KW-0963">Cytoplasm</keyword>
<dbReference type="Pfam" id="PF18052">
    <property type="entry name" value="Rx_N"/>
    <property type="match status" value="1"/>
</dbReference>